<dbReference type="InterPro" id="IPR004095">
    <property type="entry name" value="TGS"/>
</dbReference>
<evidence type="ECO:0000259" key="3">
    <source>
        <dbReference type="PROSITE" id="PS51671"/>
    </source>
</evidence>
<dbReference type="GO" id="GO:0042594">
    <property type="term" value="P:response to starvation"/>
    <property type="evidence" value="ECO:0007669"/>
    <property type="project" value="TreeGrafter"/>
</dbReference>
<feature type="domain" description="ACT" evidence="3">
    <location>
        <begin position="742"/>
        <end position="817"/>
    </location>
</feature>
<dbReference type="SMART" id="SM00954">
    <property type="entry name" value="RelA_SpoT"/>
    <property type="match status" value="1"/>
</dbReference>
<evidence type="ECO:0000313" key="5">
    <source>
        <dbReference type="EMBL" id="MYD89777.1"/>
    </source>
</evidence>
<dbReference type="PANTHER" id="PTHR21262:SF31">
    <property type="entry name" value="GTP PYROPHOSPHOKINASE"/>
    <property type="match status" value="1"/>
</dbReference>
<dbReference type="SMART" id="SM00471">
    <property type="entry name" value="HDc"/>
    <property type="match status" value="1"/>
</dbReference>
<dbReference type="PROSITE" id="PS51671">
    <property type="entry name" value="ACT"/>
    <property type="match status" value="1"/>
</dbReference>
<dbReference type="Pfam" id="PF13291">
    <property type="entry name" value="ACT_4"/>
    <property type="match status" value="1"/>
</dbReference>
<dbReference type="FunFam" id="3.30.460.10:FF:000001">
    <property type="entry name" value="GTP pyrophosphokinase RelA"/>
    <property type="match status" value="1"/>
</dbReference>
<proteinExistence type="inferred from homology"/>
<dbReference type="SUPFAM" id="SSF55021">
    <property type="entry name" value="ACT-like"/>
    <property type="match status" value="1"/>
</dbReference>
<evidence type="ECO:0000256" key="2">
    <source>
        <dbReference type="RuleBase" id="RU003847"/>
    </source>
</evidence>
<organism evidence="5">
    <name type="scientific">Caldilineaceae bacterium SB0662_bin_9</name>
    <dbReference type="NCBI Taxonomy" id="2605258"/>
    <lineage>
        <taxon>Bacteria</taxon>
        <taxon>Bacillati</taxon>
        <taxon>Chloroflexota</taxon>
        <taxon>Caldilineae</taxon>
        <taxon>Caldilineales</taxon>
        <taxon>Caldilineaceae</taxon>
    </lineage>
</organism>
<name>A0A6B1DRE0_9CHLR</name>
<dbReference type="Pfam" id="PF19296">
    <property type="entry name" value="RelA_AH_RIS"/>
    <property type="match status" value="1"/>
</dbReference>
<dbReference type="Pfam" id="PF02824">
    <property type="entry name" value="TGS"/>
    <property type="match status" value="1"/>
</dbReference>
<dbReference type="PROSITE" id="PS51880">
    <property type="entry name" value="TGS"/>
    <property type="match status" value="1"/>
</dbReference>
<dbReference type="CDD" id="cd01668">
    <property type="entry name" value="TGS_RSH"/>
    <property type="match status" value="1"/>
</dbReference>
<dbReference type="InterPro" id="IPR012676">
    <property type="entry name" value="TGS-like"/>
</dbReference>
<accession>A0A6B1DRE0</accession>
<dbReference type="Pfam" id="PF04607">
    <property type="entry name" value="RelA_SpoT"/>
    <property type="match status" value="1"/>
</dbReference>
<dbReference type="CDD" id="cd04876">
    <property type="entry name" value="ACT_RelA-SpoT"/>
    <property type="match status" value="1"/>
</dbReference>
<dbReference type="GO" id="GO:0008728">
    <property type="term" value="F:GTP diphosphokinase activity"/>
    <property type="evidence" value="ECO:0007669"/>
    <property type="project" value="TreeGrafter"/>
</dbReference>
<dbReference type="EMBL" id="VXPY01000035">
    <property type="protein sequence ID" value="MYD89777.1"/>
    <property type="molecule type" value="Genomic_DNA"/>
</dbReference>
<dbReference type="Gene3D" id="3.10.20.30">
    <property type="match status" value="1"/>
</dbReference>
<dbReference type="FunFam" id="1.10.3210.10:FF:000001">
    <property type="entry name" value="GTP pyrophosphokinase RelA"/>
    <property type="match status" value="1"/>
</dbReference>
<protein>
    <submittedName>
        <fullName evidence="5">Bifunctional (P)ppGpp synthetase/guanosine-3',5'-bis(Diphosphate) 3'-pyrophosphohydrolase</fullName>
    </submittedName>
</protein>
<dbReference type="GO" id="GO:0008893">
    <property type="term" value="F:guanosine-3',5'-bis(diphosphate) 3'-diphosphatase activity"/>
    <property type="evidence" value="ECO:0007669"/>
    <property type="project" value="TreeGrafter"/>
</dbReference>
<dbReference type="SUPFAM" id="SSF81301">
    <property type="entry name" value="Nucleotidyltransferase"/>
    <property type="match status" value="1"/>
</dbReference>
<dbReference type="AlphaFoldDB" id="A0A6B1DRE0"/>
<dbReference type="InterPro" id="IPR012675">
    <property type="entry name" value="Beta-grasp_dom_sf"/>
</dbReference>
<dbReference type="PANTHER" id="PTHR21262">
    <property type="entry name" value="GUANOSINE-3',5'-BIS DIPHOSPHATE 3'-PYROPHOSPHOHYDROLASE"/>
    <property type="match status" value="1"/>
</dbReference>
<evidence type="ECO:0000259" key="4">
    <source>
        <dbReference type="PROSITE" id="PS51880"/>
    </source>
</evidence>
<dbReference type="InterPro" id="IPR003607">
    <property type="entry name" value="HD/PDEase_dom"/>
</dbReference>
<keyword evidence="5" id="KW-0378">Hydrolase</keyword>
<dbReference type="CDD" id="cd05399">
    <property type="entry name" value="NT_Rel-Spo_like"/>
    <property type="match status" value="1"/>
</dbReference>
<dbReference type="InterPro" id="IPR045600">
    <property type="entry name" value="RelA/SpoT_AH_RIS"/>
</dbReference>
<dbReference type="GO" id="GO:0015969">
    <property type="term" value="P:guanosine tetraphosphate metabolic process"/>
    <property type="evidence" value="ECO:0007669"/>
    <property type="project" value="InterPro"/>
</dbReference>
<dbReference type="Gene3D" id="1.10.3210.10">
    <property type="entry name" value="Hypothetical protein af1432"/>
    <property type="match status" value="1"/>
</dbReference>
<evidence type="ECO:0000256" key="1">
    <source>
        <dbReference type="ARBA" id="ARBA00025704"/>
    </source>
</evidence>
<comment type="caution">
    <text evidence="5">The sequence shown here is derived from an EMBL/GenBank/DDBJ whole genome shotgun (WGS) entry which is preliminary data.</text>
</comment>
<feature type="domain" description="TGS" evidence="4">
    <location>
        <begin position="481"/>
        <end position="542"/>
    </location>
</feature>
<dbReference type="InterPro" id="IPR033655">
    <property type="entry name" value="TGS_RelA/SpoT"/>
</dbReference>
<dbReference type="NCBIfam" id="TIGR00691">
    <property type="entry name" value="spoT_relA"/>
    <property type="match status" value="1"/>
</dbReference>
<dbReference type="InterPro" id="IPR043519">
    <property type="entry name" value="NT_sf"/>
</dbReference>
<gene>
    <name evidence="5" type="ORF">F4Y08_05475</name>
</gene>
<dbReference type="Gene3D" id="3.30.70.260">
    <property type="match status" value="1"/>
</dbReference>
<dbReference type="GO" id="GO:0005886">
    <property type="term" value="C:plasma membrane"/>
    <property type="evidence" value="ECO:0007669"/>
    <property type="project" value="TreeGrafter"/>
</dbReference>
<sequence length="817" mass="92298">MTGAMATAVATGSEHELRVTESGYEFRVSESGDSPDLKSTPIVYRSERMFTPAMRQWFRAAHPVPLPAHADLDEFEVEFDRDVLDAFNRFMLNLMETMPPPRRGRVAKAFILAYILHHGVRRKTGEPYILHPLAVADRLRTLDMDADCLSAALLHDVVEDAGFPLEEIKRCFSPAVAEMVNGVTKLQRINVLSSSMQDQDREPSQRKAESLRKMFVAMVDDIRVVIIKLADRIHNMQTLDGQTPLKRKTIASETLEIYAPLANRLGIGQFKWELEDLSFRHLDREAYDEISQAMAQTRVVRERWAKSTRDLIQEELDNMGIKAEVTGRPKHIYSIYKKMERKGIPFSEIYDIQGFRVVTSKVSDCYAALGLIHGLWRPIPGEFDDYIANPKENMYQSLHTAVIGPGGNSMEVQIRTQEMHTVAELGVASHWQYKEQIRAGGPPNKELTHKVALLRALMEWNQDEADAEEYVNRIQSDIFKDRVYVFTPVGEVIDLPAGSTPIDFAYHIHTELGERCRGAKVNGMIVQLNYQLQNGDQVIIISAKRGGPSRDWLNAEAGYVRSQRARQKIMSYFRKQARESSISHGRLVVDRELKRYSVKYGFDEIAGMFNYDSVDDFLAAVGYADITVPSLVKKILDRERQEKEEEELNSLIASERRRASGNQNITGVMIQGEGGLLAQPAGCCKPLPGDDVLGYITKGKGITVHKAECSNLAARREVPGEAARIVPIQWNEERSDSFYNVQIEVKAYDRAGLLRDVTGVVADAKINMLHADATVDSRDSIATIHVEMEIRDIPQLSRVVSQIERLPNVRQVFRKVG</sequence>
<comment type="pathway">
    <text evidence="1">Purine metabolism.</text>
</comment>
<dbReference type="FunFam" id="3.10.20.30:FF:000002">
    <property type="entry name" value="GTP pyrophosphokinase (RelA/SpoT)"/>
    <property type="match status" value="1"/>
</dbReference>
<dbReference type="InterPro" id="IPR004811">
    <property type="entry name" value="RelA/Spo_fam"/>
</dbReference>
<comment type="function">
    <text evidence="2">In eubacteria ppGpp (guanosine 3'-diphosphate 5'-diphosphate) is a mediator of the stringent response that coordinates a variety of cellular activities in response to changes in nutritional abundance.</text>
</comment>
<dbReference type="InterPro" id="IPR045865">
    <property type="entry name" value="ACT-like_dom_sf"/>
</dbReference>
<comment type="similarity">
    <text evidence="2">Belongs to the relA/spoT family.</text>
</comment>
<dbReference type="InterPro" id="IPR007685">
    <property type="entry name" value="RelA_SpoT"/>
</dbReference>
<reference evidence="5" key="1">
    <citation type="submission" date="2019-09" db="EMBL/GenBank/DDBJ databases">
        <title>Characterisation of the sponge microbiome using genome-centric metagenomics.</title>
        <authorList>
            <person name="Engelberts J.P."/>
            <person name="Robbins S.J."/>
            <person name="De Goeij J.M."/>
            <person name="Aranda M."/>
            <person name="Bell S.C."/>
            <person name="Webster N.S."/>
        </authorList>
    </citation>
    <scope>NUCLEOTIDE SEQUENCE</scope>
    <source>
        <strain evidence="5">SB0662_bin_9</strain>
    </source>
</reference>
<dbReference type="SUPFAM" id="SSF81271">
    <property type="entry name" value="TGS-like"/>
    <property type="match status" value="1"/>
</dbReference>
<dbReference type="Gene3D" id="3.30.460.10">
    <property type="entry name" value="Beta Polymerase, domain 2"/>
    <property type="match status" value="1"/>
</dbReference>
<dbReference type="InterPro" id="IPR002912">
    <property type="entry name" value="ACT_dom"/>
</dbReference>
<dbReference type="Pfam" id="PF13328">
    <property type="entry name" value="HD_4"/>
    <property type="match status" value="1"/>
</dbReference>
<dbReference type="CDD" id="cd00077">
    <property type="entry name" value="HDc"/>
    <property type="match status" value="1"/>
</dbReference>
<dbReference type="SUPFAM" id="SSF109604">
    <property type="entry name" value="HD-domain/PDEase-like"/>
    <property type="match status" value="1"/>
</dbReference>